<dbReference type="Gene3D" id="1.10.260.40">
    <property type="entry name" value="lambda repressor-like DNA-binding domains"/>
    <property type="match status" value="1"/>
</dbReference>
<dbReference type="GO" id="GO:0003677">
    <property type="term" value="F:DNA binding"/>
    <property type="evidence" value="ECO:0007669"/>
    <property type="project" value="UniProtKB-KW"/>
</dbReference>
<organism evidence="4 5">
    <name type="scientific">Gandjariella thermophila</name>
    <dbReference type="NCBI Taxonomy" id="1931992"/>
    <lineage>
        <taxon>Bacteria</taxon>
        <taxon>Bacillati</taxon>
        <taxon>Actinomycetota</taxon>
        <taxon>Actinomycetes</taxon>
        <taxon>Pseudonocardiales</taxon>
        <taxon>Pseudonocardiaceae</taxon>
        <taxon>Gandjariella</taxon>
    </lineage>
</organism>
<evidence type="ECO:0000259" key="3">
    <source>
        <dbReference type="PROSITE" id="PS50943"/>
    </source>
</evidence>
<dbReference type="GO" id="GO:0005829">
    <property type="term" value="C:cytosol"/>
    <property type="evidence" value="ECO:0007669"/>
    <property type="project" value="TreeGrafter"/>
</dbReference>
<reference evidence="5" key="1">
    <citation type="submission" date="2019-04" db="EMBL/GenBank/DDBJ databases">
        <title>Draft genome sequence of Pseudonocardiaceae bacterium SL3-2-4.</title>
        <authorList>
            <person name="Ningsih F."/>
            <person name="Yokota A."/>
            <person name="Sakai Y."/>
            <person name="Nanatani K."/>
            <person name="Yabe S."/>
            <person name="Oetari A."/>
            <person name="Sjamsuridzal W."/>
        </authorList>
    </citation>
    <scope>NUCLEOTIDE SEQUENCE [LARGE SCALE GENOMIC DNA]</scope>
    <source>
        <strain evidence="5">SL3-2-4</strain>
    </source>
</reference>
<evidence type="ECO:0000313" key="5">
    <source>
        <dbReference type="Proteomes" id="UP000298860"/>
    </source>
</evidence>
<feature type="region of interest" description="Disordered" evidence="2">
    <location>
        <begin position="1"/>
        <end position="24"/>
    </location>
</feature>
<dbReference type="CDD" id="cd00093">
    <property type="entry name" value="HTH_XRE"/>
    <property type="match status" value="1"/>
</dbReference>
<dbReference type="Proteomes" id="UP000298860">
    <property type="component" value="Unassembled WGS sequence"/>
</dbReference>
<feature type="domain" description="HTH cro/C1-type" evidence="3">
    <location>
        <begin position="29"/>
        <end position="82"/>
    </location>
</feature>
<keyword evidence="5" id="KW-1185">Reference proteome</keyword>
<dbReference type="PANTHER" id="PTHR46797:SF1">
    <property type="entry name" value="METHYLPHOSPHONATE SYNTHASE"/>
    <property type="match status" value="1"/>
</dbReference>
<accession>A0A4D4JGF5</accession>
<dbReference type="InterPro" id="IPR050807">
    <property type="entry name" value="TransReg_Diox_bact_type"/>
</dbReference>
<evidence type="ECO:0000313" key="4">
    <source>
        <dbReference type="EMBL" id="GDY33728.1"/>
    </source>
</evidence>
<name>A0A4D4JGF5_9PSEU</name>
<evidence type="ECO:0000256" key="2">
    <source>
        <dbReference type="SAM" id="MobiDB-lite"/>
    </source>
</evidence>
<dbReference type="AlphaFoldDB" id="A0A4D4JGF5"/>
<protein>
    <recommendedName>
        <fullName evidence="3">HTH cro/C1-type domain-containing protein</fullName>
    </recommendedName>
</protein>
<dbReference type="PROSITE" id="PS50943">
    <property type="entry name" value="HTH_CROC1"/>
    <property type="match status" value="1"/>
</dbReference>
<sequence length="430" mass="46527">MRDGNDQQARRSQQPPVAPRAGRNFGARLRSLRQRRGLAQKDLAGPGVSMSYVSRLESGDRVPSTAVVARLAAVLGIEPTELLGESGSPRQEAALLWCEAMLAYQSGEPGRAIALLGELAGCQEDELFVWAAQWTRAALLARESDPQTLLRAVDELGEAWSPGRGVDAQVEMFRAQALRRLGRPADAVRAMRTALELSAADDTPGAERVRLRARVYLAMELARSGRLGEAEQVIKELGDAPGTGKGDRMAVSAWWVRGQVESRLGEHQAAGESIRRALDLLDDADPDPTFRNRLRLAAVSLALRSPGPDLDELARTLDQVESEVAGPRSELAAQTDGLRAELALHRGDVDACWRLAEHALASGALDADDELRCRLLMARAANQAGDDARLAVARTELANLLDKIGTDVVDPVMWRDVARFALRAPSRPTG</sequence>
<dbReference type="InterPro" id="IPR010982">
    <property type="entry name" value="Lambda_DNA-bd_dom_sf"/>
</dbReference>
<dbReference type="GO" id="GO:0003700">
    <property type="term" value="F:DNA-binding transcription factor activity"/>
    <property type="evidence" value="ECO:0007669"/>
    <property type="project" value="TreeGrafter"/>
</dbReference>
<dbReference type="PANTHER" id="PTHR46797">
    <property type="entry name" value="HTH-TYPE TRANSCRIPTIONAL REGULATOR"/>
    <property type="match status" value="1"/>
</dbReference>
<dbReference type="InterPro" id="IPR001387">
    <property type="entry name" value="Cro/C1-type_HTH"/>
</dbReference>
<dbReference type="Gene3D" id="1.25.40.10">
    <property type="entry name" value="Tetratricopeptide repeat domain"/>
    <property type="match status" value="1"/>
</dbReference>
<gene>
    <name evidence="4" type="ORF">GTS_53610</name>
</gene>
<keyword evidence="1" id="KW-0238">DNA-binding</keyword>
<dbReference type="Pfam" id="PF13560">
    <property type="entry name" value="HTH_31"/>
    <property type="match status" value="1"/>
</dbReference>
<proteinExistence type="predicted"/>
<comment type="caution">
    <text evidence="4">The sequence shown here is derived from an EMBL/GenBank/DDBJ whole genome shotgun (WGS) entry which is preliminary data.</text>
</comment>
<dbReference type="SMART" id="SM00530">
    <property type="entry name" value="HTH_XRE"/>
    <property type="match status" value="1"/>
</dbReference>
<dbReference type="EMBL" id="BJFL01000053">
    <property type="protein sequence ID" value="GDY33728.1"/>
    <property type="molecule type" value="Genomic_DNA"/>
</dbReference>
<evidence type="ECO:0000256" key="1">
    <source>
        <dbReference type="ARBA" id="ARBA00023125"/>
    </source>
</evidence>
<dbReference type="SUPFAM" id="SSF48452">
    <property type="entry name" value="TPR-like"/>
    <property type="match status" value="1"/>
</dbReference>
<dbReference type="SUPFAM" id="SSF47413">
    <property type="entry name" value="lambda repressor-like DNA-binding domains"/>
    <property type="match status" value="1"/>
</dbReference>
<dbReference type="InterPro" id="IPR011990">
    <property type="entry name" value="TPR-like_helical_dom_sf"/>
</dbReference>